<gene>
    <name evidence="6" type="ORF">V1286_006263</name>
</gene>
<dbReference type="PANTHER" id="PTHR33337:SF33">
    <property type="entry name" value="CENP-V_GFA DOMAIN-CONTAINING PROTEIN"/>
    <property type="match status" value="1"/>
</dbReference>
<dbReference type="SUPFAM" id="SSF51316">
    <property type="entry name" value="Mss4-like"/>
    <property type="match status" value="1"/>
</dbReference>
<evidence type="ECO:0000259" key="5">
    <source>
        <dbReference type="PROSITE" id="PS51891"/>
    </source>
</evidence>
<accession>A0ABU8BJM4</accession>
<dbReference type="PROSITE" id="PS51891">
    <property type="entry name" value="CENP_V_GFA"/>
    <property type="match status" value="1"/>
</dbReference>
<evidence type="ECO:0000256" key="4">
    <source>
        <dbReference type="ARBA" id="ARBA00023239"/>
    </source>
</evidence>
<dbReference type="Pfam" id="PF04828">
    <property type="entry name" value="GFA"/>
    <property type="match status" value="1"/>
</dbReference>
<keyword evidence="3" id="KW-0862">Zinc</keyword>
<protein>
    <recommendedName>
        <fullName evidence="5">CENP-V/GFA domain-containing protein</fullName>
    </recommendedName>
</protein>
<reference evidence="6 7" key="1">
    <citation type="submission" date="2024-02" db="EMBL/GenBank/DDBJ databases">
        <title>Adaptive strategies in a cosmopolitan and abundant soil bacterium.</title>
        <authorList>
            <person name="Carini P."/>
        </authorList>
    </citation>
    <scope>NUCLEOTIDE SEQUENCE [LARGE SCALE GENOMIC DNA]</scope>
    <source>
        <strain evidence="6 7">AZCC 1608</strain>
    </source>
</reference>
<dbReference type="InterPro" id="IPR006913">
    <property type="entry name" value="CENP-V/GFA"/>
</dbReference>
<sequence>MKSTRPSLPMTGGCQCGAIRYEITSFPLLLYTCNCTDCQRQTGSAFALNMPVRFKDFRILKGEPHGWHHTSPNGTPVISRFCGNCGTRLYGERDGRPETVSLRAGTLDDTSWLMPAAHFFMRSAQPWVQPAPGAQCIETQPNGWGSLLPAWRAMWPEFFASK</sequence>
<evidence type="ECO:0000256" key="3">
    <source>
        <dbReference type="ARBA" id="ARBA00022833"/>
    </source>
</evidence>
<comment type="similarity">
    <text evidence="1">Belongs to the Gfa family.</text>
</comment>
<keyword evidence="4" id="KW-0456">Lyase</keyword>
<dbReference type="InterPro" id="IPR011057">
    <property type="entry name" value="Mss4-like_sf"/>
</dbReference>
<dbReference type="Gene3D" id="3.90.1590.10">
    <property type="entry name" value="glutathione-dependent formaldehyde- activating enzyme (gfa)"/>
    <property type="match status" value="1"/>
</dbReference>
<evidence type="ECO:0000313" key="6">
    <source>
        <dbReference type="EMBL" id="MEH2558734.1"/>
    </source>
</evidence>
<name>A0ABU8BJM4_9BRAD</name>
<dbReference type="Proteomes" id="UP001364224">
    <property type="component" value="Unassembled WGS sequence"/>
</dbReference>
<dbReference type="EMBL" id="JAZHRV010000001">
    <property type="protein sequence ID" value="MEH2558734.1"/>
    <property type="molecule type" value="Genomic_DNA"/>
</dbReference>
<feature type="domain" description="CENP-V/GFA" evidence="5">
    <location>
        <begin position="10"/>
        <end position="128"/>
    </location>
</feature>
<proteinExistence type="inferred from homology"/>
<comment type="caution">
    <text evidence="6">The sequence shown here is derived from an EMBL/GenBank/DDBJ whole genome shotgun (WGS) entry which is preliminary data.</text>
</comment>
<keyword evidence="7" id="KW-1185">Reference proteome</keyword>
<dbReference type="PANTHER" id="PTHR33337">
    <property type="entry name" value="GFA DOMAIN-CONTAINING PROTEIN"/>
    <property type="match status" value="1"/>
</dbReference>
<keyword evidence="2" id="KW-0479">Metal-binding</keyword>
<dbReference type="RefSeq" id="WP_334486000.1">
    <property type="nucleotide sequence ID" value="NZ_JAZHRV010000001.1"/>
</dbReference>
<evidence type="ECO:0000313" key="7">
    <source>
        <dbReference type="Proteomes" id="UP001364224"/>
    </source>
</evidence>
<organism evidence="6 7">
    <name type="scientific">Bradyrhizobium algeriense</name>
    <dbReference type="NCBI Taxonomy" id="634784"/>
    <lineage>
        <taxon>Bacteria</taxon>
        <taxon>Pseudomonadati</taxon>
        <taxon>Pseudomonadota</taxon>
        <taxon>Alphaproteobacteria</taxon>
        <taxon>Hyphomicrobiales</taxon>
        <taxon>Nitrobacteraceae</taxon>
        <taxon>Bradyrhizobium</taxon>
    </lineage>
</organism>
<evidence type="ECO:0000256" key="1">
    <source>
        <dbReference type="ARBA" id="ARBA00005495"/>
    </source>
</evidence>
<evidence type="ECO:0000256" key="2">
    <source>
        <dbReference type="ARBA" id="ARBA00022723"/>
    </source>
</evidence>